<sequence>MRALALALALHSVAPDADEVRERGRDIAALAALAQHGELGTPLRAFRGWATCGFAIARRERVAYLYMPKAGSTTIRHVLASSYGLAPRGSFPGGLHPNDTFFALPGTAYPREWMLSFFQGSFVAGPTERGAVRSAQSVASLRGYYIFTFVTDPVDHLVRGVCEVLSWRRGQMCMRAVREGRISAELRALFARTVGAIHAALRGDGEPLDVHFAPQRWLLRAAASCGVRLDFVSRLNATAWGFLQRDMAARGYAPPGALVSERGNRKAFANLTAMLFSSASLATVRAACATVAGEYAALRIVPRVDGLCADGTVYSALPTRRPTGIDAYERLVAAGWLGQ</sequence>
<evidence type="ECO:0000313" key="1">
    <source>
        <dbReference type="EMBL" id="KAG8466387.1"/>
    </source>
</evidence>
<keyword evidence="2" id="KW-1185">Reference proteome</keyword>
<dbReference type="Proteomes" id="UP000751190">
    <property type="component" value="Unassembled WGS sequence"/>
</dbReference>
<gene>
    <name evidence="1" type="ORF">KFE25_002143</name>
</gene>
<comment type="caution">
    <text evidence="1">The sequence shown here is derived from an EMBL/GenBank/DDBJ whole genome shotgun (WGS) entry which is preliminary data.</text>
</comment>
<evidence type="ECO:0000313" key="2">
    <source>
        <dbReference type="Proteomes" id="UP000751190"/>
    </source>
</evidence>
<name>A0A8J6C9D2_DIALT</name>
<dbReference type="AlphaFoldDB" id="A0A8J6C9D2"/>
<proteinExistence type="predicted"/>
<accession>A0A8J6C9D2</accession>
<organism evidence="1 2">
    <name type="scientific">Diacronema lutheri</name>
    <name type="common">Unicellular marine alga</name>
    <name type="synonym">Monochrysis lutheri</name>
    <dbReference type="NCBI Taxonomy" id="2081491"/>
    <lineage>
        <taxon>Eukaryota</taxon>
        <taxon>Haptista</taxon>
        <taxon>Haptophyta</taxon>
        <taxon>Pavlovophyceae</taxon>
        <taxon>Pavlovales</taxon>
        <taxon>Pavlovaceae</taxon>
        <taxon>Diacronema</taxon>
    </lineage>
</organism>
<dbReference type="EMBL" id="JAGTXO010000008">
    <property type="protein sequence ID" value="KAG8466387.1"/>
    <property type="molecule type" value="Genomic_DNA"/>
</dbReference>
<protein>
    <submittedName>
        <fullName evidence="1">Uncharacterized protein</fullName>
    </submittedName>
</protein>
<reference evidence="1" key="1">
    <citation type="submission" date="2021-05" db="EMBL/GenBank/DDBJ databases">
        <title>The genome of the haptophyte Pavlova lutheri (Diacronema luteri, Pavlovales) - a model for lipid biosynthesis in eukaryotic algae.</title>
        <authorList>
            <person name="Hulatt C.J."/>
            <person name="Posewitz M.C."/>
        </authorList>
    </citation>
    <scope>NUCLEOTIDE SEQUENCE</scope>
    <source>
        <strain evidence="1">NIVA-4/92</strain>
    </source>
</reference>